<evidence type="ECO:0000313" key="3">
    <source>
        <dbReference type="Proteomes" id="UP000256541"/>
    </source>
</evidence>
<organism evidence="2 3">
    <name type="scientific">Subtercola boreus</name>
    <dbReference type="NCBI Taxonomy" id="120213"/>
    <lineage>
        <taxon>Bacteria</taxon>
        <taxon>Bacillati</taxon>
        <taxon>Actinomycetota</taxon>
        <taxon>Actinomycetes</taxon>
        <taxon>Micrococcales</taxon>
        <taxon>Microbacteriaceae</taxon>
        <taxon>Subtercola</taxon>
    </lineage>
</organism>
<dbReference type="RefSeq" id="WP_116412943.1">
    <property type="nucleotide sequence ID" value="NZ_NBXB01000045.1"/>
</dbReference>
<dbReference type="AlphaFoldDB" id="A0A3E0VTE5"/>
<accession>A0A3E0VTE5</accession>
<name>A0A3E0VTE5_9MICO</name>
<protein>
    <submittedName>
        <fullName evidence="2">Uncharacterized protein</fullName>
    </submittedName>
</protein>
<feature type="region of interest" description="Disordered" evidence="1">
    <location>
        <begin position="157"/>
        <end position="190"/>
    </location>
</feature>
<comment type="caution">
    <text evidence="2">The sequence shown here is derived from an EMBL/GenBank/DDBJ whole genome shotgun (WGS) entry which is preliminary data.</text>
</comment>
<gene>
    <name evidence="2" type="ORF">B7R22_17210</name>
</gene>
<evidence type="ECO:0000313" key="2">
    <source>
        <dbReference type="EMBL" id="RFA12167.1"/>
    </source>
</evidence>
<feature type="compositionally biased region" description="Basic residues" evidence="1">
    <location>
        <begin position="181"/>
        <end position="190"/>
    </location>
</feature>
<sequence>MIEAAQQGRDLHLTVEGVESPFVIRPLPGRMGKHVTEQYLKISARKLPAQGMEDLLRIAVDGGHWVGDYLAPMPTDGQHIYNRCEDELSTAEAQDILLPALFWQTVLGMDGVETYVKAGGGFAGGVKALGFLLSTLGISPLLTSHSTELETLIRAQANMPSTDTPTDGPTLAKLPAEKRSIHQGKKPRKR</sequence>
<reference evidence="2 3" key="1">
    <citation type="submission" date="2017-04" db="EMBL/GenBank/DDBJ databases">
        <title>Comparative genome analysis of Subtercola boreus.</title>
        <authorList>
            <person name="Cho Y.-J."/>
            <person name="Cho A."/>
            <person name="Kim O.-S."/>
            <person name="Lee J.-I."/>
        </authorList>
    </citation>
    <scope>NUCLEOTIDE SEQUENCE [LARGE SCALE GENOMIC DNA]</scope>
    <source>
        <strain evidence="2 3">P27479</strain>
    </source>
</reference>
<feature type="compositionally biased region" description="Polar residues" evidence="1">
    <location>
        <begin position="158"/>
        <end position="167"/>
    </location>
</feature>
<dbReference type="OrthoDB" id="5084082at2"/>
<dbReference type="Proteomes" id="UP000256541">
    <property type="component" value="Unassembled WGS sequence"/>
</dbReference>
<evidence type="ECO:0000256" key="1">
    <source>
        <dbReference type="SAM" id="MobiDB-lite"/>
    </source>
</evidence>
<dbReference type="EMBL" id="NBXB01000045">
    <property type="protein sequence ID" value="RFA12167.1"/>
    <property type="molecule type" value="Genomic_DNA"/>
</dbReference>
<proteinExistence type="predicted"/>